<proteinExistence type="predicted"/>
<dbReference type="PROSITE" id="PS51071">
    <property type="entry name" value="HTH_RPIR"/>
    <property type="match status" value="1"/>
</dbReference>
<dbReference type="InterPro" id="IPR036388">
    <property type="entry name" value="WH-like_DNA-bd_sf"/>
</dbReference>
<dbReference type="InterPro" id="IPR009057">
    <property type="entry name" value="Homeodomain-like_sf"/>
</dbReference>
<gene>
    <name evidence="8" type="ORF">DI563_06055</name>
</gene>
<dbReference type="InterPro" id="IPR001347">
    <property type="entry name" value="SIS_dom"/>
</dbReference>
<evidence type="ECO:0000259" key="7">
    <source>
        <dbReference type="PROSITE" id="PS51464"/>
    </source>
</evidence>
<feature type="domain" description="SIS" evidence="7">
    <location>
        <begin position="124"/>
        <end position="264"/>
    </location>
</feature>
<protein>
    <submittedName>
        <fullName evidence="8">RpiR family transcriptional regulator</fullName>
    </submittedName>
</protein>
<evidence type="ECO:0000259" key="6">
    <source>
        <dbReference type="PROSITE" id="PS51071"/>
    </source>
</evidence>
<evidence type="ECO:0000313" key="9">
    <source>
        <dbReference type="Proteomes" id="UP000249135"/>
    </source>
</evidence>
<evidence type="ECO:0000256" key="1">
    <source>
        <dbReference type="ARBA" id="ARBA00023015"/>
    </source>
</evidence>
<keyword evidence="3" id="KW-0324">Glycolysis</keyword>
<dbReference type="InterPro" id="IPR000281">
    <property type="entry name" value="HTH_RpiR"/>
</dbReference>
<dbReference type="GO" id="GO:0006096">
    <property type="term" value="P:glycolytic process"/>
    <property type="evidence" value="ECO:0007669"/>
    <property type="project" value="UniProtKB-KW"/>
</dbReference>
<dbReference type="PANTHER" id="PTHR30514:SF1">
    <property type="entry name" value="HTH-TYPE TRANSCRIPTIONAL REGULATOR HEXR-RELATED"/>
    <property type="match status" value="1"/>
</dbReference>
<feature type="compositionally biased region" description="Basic and acidic residues" evidence="5">
    <location>
        <begin position="306"/>
        <end position="319"/>
    </location>
</feature>
<dbReference type="AlphaFoldDB" id="A0A2W5QK89"/>
<organism evidence="8 9">
    <name type="scientific">Variovorax paradoxus</name>
    <dbReference type="NCBI Taxonomy" id="34073"/>
    <lineage>
        <taxon>Bacteria</taxon>
        <taxon>Pseudomonadati</taxon>
        <taxon>Pseudomonadota</taxon>
        <taxon>Betaproteobacteria</taxon>
        <taxon>Burkholderiales</taxon>
        <taxon>Comamonadaceae</taxon>
        <taxon>Variovorax</taxon>
    </lineage>
</organism>
<dbReference type="Gene3D" id="3.40.50.10490">
    <property type="entry name" value="Glucose-6-phosphate isomerase like protein, domain 1"/>
    <property type="match status" value="1"/>
</dbReference>
<keyword evidence="1" id="KW-0805">Transcription regulation</keyword>
<dbReference type="InterPro" id="IPR035472">
    <property type="entry name" value="RpiR-like_SIS"/>
</dbReference>
<dbReference type="PANTHER" id="PTHR30514">
    <property type="entry name" value="GLUCOKINASE"/>
    <property type="match status" value="1"/>
</dbReference>
<keyword evidence="2" id="KW-0238">DNA-binding</keyword>
<dbReference type="Gene3D" id="1.10.10.10">
    <property type="entry name" value="Winged helix-like DNA-binding domain superfamily/Winged helix DNA-binding domain"/>
    <property type="match status" value="1"/>
</dbReference>
<comment type="caution">
    <text evidence="8">The sequence shown here is derived from an EMBL/GenBank/DDBJ whole genome shotgun (WGS) entry which is preliminary data.</text>
</comment>
<dbReference type="EMBL" id="QFPP01000041">
    <property type="protein sequence ID" value="PZQ76789.1"/>
    <property type="molecule type" value="Genomic_DNA"/>
</dbReference>
<dbReference type="PROSITE" id="PS51464">
    <property type="entry name" value="SIS"/>
    <property type="match status" value="1"/>
</dbReference>
<dbReference type="Pfam" id="PF01380">
    <property type="entry name" value="SIS"/>
    <property type="match status" value="1"/>
</dbReference>
<dbReference type="GO" id="GO:0097367">
    <property type="term" value="F:carbohydrate derivative binding"/>
    <property type="evidence" value="ECO:0007669"/>
    <property type="project" value="InterPro"/>
</dbReference>
<dbReference type="Proteomes" id="UP000249135">
    <property type="component" value="Unassembled WGS sequence"/>
</dbReference>
<dbReference type="Pfam" id="PF01418">
    <property type="entry name" value="HTH_6"/>
    <property type="match status" value="1"/>
</dbReference>
<dbReference type="GO" id="GO:0003700">
    <property type="term" value="F:DNA-binding transcription factor activity"/>
    <property type="evidence" value="ECO:0007669"/>
    <property type="project" value="InterPro"/>
</dbReference>
<evidence type="ECO:0000313" key="8">
    <source>
        <dbReference type="EMBL" id="PZQ76789.1"/>
    </source>
</evidence>
<keyword evidence="4" id="KW-0804">Transcription</keyword>
<reference evidence="8 9" key="1">
    <citation type="submission" date="2017-08" db="EMBL/GenBank/DDBJ databases">
        <title>Infants hospitalized years apart are colonized by the same room-sourced microbial strains.</title>
        <authorList>
            <person name="Brooks B."/>
            <person name="Olm M.R."/>
            <person name="Firek B.A."/>
            <person name="Baker R."/>
            <person name="Thomas B.C."/>
            <person name="Morowitz M.J."/>
            <person name="Banfield J.F."/>
        </authorList>
    </citation>
    <scope>NUCLEOTIDE SEQUENCE [LARGE SCALE GENOMIC DNA]</scope>
    <source>
        <strain evidence="8">S2_005_003_R2_41</strain>
    </source>
</reference>
<feature type="compositionally biased region" description="Low complexity" evidence="5">
    <location>
        <begin position="295"/>
        <end position="305"/>
    </location>
</feature>
<evidence type="ECO:0000256" key="2">
    <source>
        <dbReference type="ARBA" id="ARBA00023125"/>
    </source>
</evidence>
<dbReference type="InterPro" id="IPR046348">
    <property type="entry name" value="SIS_dom_sf"/>
</dbReference>
<feature type="region of interest" description="Disordered" evidence="5">
    <location>
        <begin position="295"/>
        <end position="319"/>
    </location>
</feature>
<dbReference type="InterPro" id="IPR047640">
    <property type="entry name" value="RpiR-like"/>
</dbReference>
<sequence>MAELPLLQRMAQARENAPATRRAILDLMLADPQRTLDESFEQLAERSASSVPTIMRTCRDLGFAGLREFKLALAQELAVGGSPLHRSVSLGDSAAEVVAKIVRSASASVQGVRAQLDMAVVEATAAALAAAPHIDIFGAGATSWFMANDLQSRLFRLGLSANAWADYHLQQVAAGAHGPGSVVVAFSHVGGMPSLLDSVDVARAQGARVVAITRPGSPLAARADLLLAVDVPEDAVMRVGIDAYLAHLLIIEILSVLVAQRLGDPAVRRLREVRAALQRQGIDVQGYPLPVWGAAPAAPPAANDAAGHDDNDNSDKTRS</sequence>
<dbReference type="GO" id="GO:0003677">
    <property type="term" value="F:DNA binding"/>
    <property type="evidence" value="ECO:0007669"/>
    <property type="project" value="UniProtKB-KW"/>
</dbReference>
<name>A0A2W5QK89_VARPD</name>
<dbReference type="CDD" id="cd05013">
    <property type="entry name" value="SIS_RpiR"/>
    <property type="match status" value="1"/>
</dbReference>
<evidence type="ECO:0000256" key="4">
    <source>
        <dbReference type="ARBA" id="ARBA00023163"/>
    </source>
</evidence>
<dbReference type="SUPFAM" id="SSF53697">
    <property type="entry name" value="SIS domain"/>
    <property type="match status" value="1"/>
</dbReference>
<accession>A0A2W5QK89</accession>
<dbReference type="SUPFAM" id="SSF46689">
    <property type="entry name" value="Homeodomain-like"/>
    <property type="match status" value="1"/>
</dbReference>
<feature type="domain" description="HTH rpiR-type" evidence="6">
    <location>
        <begin position="4"/>
        <end position="80"/>
    </location>
</feature>
<evidence type="ECO:0000256" key="5">
    <source>
        <dbReference type="SAM" id="MobiDB-lite"/>
    </source>
</evidence>
<evidence type="ECO:0000256" key="3">
    <source>
        <dbReference type="ARBA" id="ARBA00023152"/>
    </source>
</evidence>